<dbReference type="Proteomes" id="UP000070456">
    <property type="component" value="Unassembled WGS sequence"/>
</dbReference>
<evidence type="ECO:0000313" key="2">
    <source>
        <dbReference type="Proteomes" id="UP000070456"/>
    </source>
</evidence>
<comment type="caution">
    <text evidence="1">The sequence shown here is derived from an EMBL/GenBank/DDBJ whole genome shotgun (WGS) entry which is preliminary data.</text>
</comment>
<protein>
    <recommendedName>
        <fullName evidence="3">HTH cro/C1-type domain-containing protein</fullName>
    </recommendedName>
</protein>
<dbReference type="InterPro" id="IPR001387">
    <property type="entry name" value="Cro/C1-type_HTH"/>
</dbReference>
<sequence length="88" mass="10112">MYFMGDVILPPGEKIRRIRTFLGAKQEDIAGDKITRNLISYIENGKTRLMRSTAEIIAENLIRLSEAQKNPIHISVDYLMETEMEQAN</sequence>
<dbReference type="AlphaFoldDB" id="A0A140L1L0"/>
<gene>
    <name evidence="1" type="ORF">AN619_23330</name>
</gene>
<name>A0A140L1L0_9FIRM</name>
<reference evidence="1 2" key="1">
    <citation type="submission" date="2015-12" db="EMBL/GenBank/DDBJ databases">
        <title>Draft genome sequence of the thermoanaerobe Thermotalea metallivorans, an isolate from the runoff channel of the Great Artesian Basin, Australia.</title>
        <authorList>
            <person name="Patel B.K."/>
        </authorList>
    </citation>
    <scope>NUCLEOTIDE SEQUENCE [LARGE SCALE GENOMIC DNA]</scope>
    <source>
        <strain evidence="1 2">B2-1</strain>
    </source>
</reference>
<keyword evidence="2" id="KW-1185">Reference proteome</keyword>
<accession>A0A140L1L0</accession>
<dbReference type="Gene3D" id="1.10.260.40">
    <property type="entry name" value="lambda repressor-like DNA-binding domains"/>
    <property type="match status" value="1"/>
</dbReference>
<dbReference type="EMBL" id="LOEE01000054">
    <property type="protein sequence ID" value="KXG74435.1"/>
    <property type="molecule type" value="Genomic_DNA"/>
</dbReference>
<dbReference type="InterPro" id="IPR010982">
    <property type="entry name" value="Lambda_DNA-bd_dom_sf"/>
</dbReference>
<proteinExistence type="predicted"/>
<dbReference type="CDD" id="cd00093">
    <property type="entry name" value="HTH_XRE"/>
    <property type="match status" value="1"/>
</dbReference>
<dbReference type="RefSeq" id="WP_068557123.1">
    <property type="nucleotide sequence ID" value="NZ_LOEE01000054.1"/>
</dbReference>
<evidence type="ECO:0000313" key="1">
    <source>
        <dbReference type="EMBL" id="KXG74435.1"/>
    </source>
</evidence>
<dbReference type="STRING" id="520762.AN619_23330"/>
<dbReference type="GO" id="GO:0003677">
    <property type="term" value="F:DNA binding"/>
    <property type="evidence" value="ECO:0007669"/>
    <property type="project" value="InterPro"/>
</dbReference>
<organism evidence="1 2">
    <name type="scientific">Thermotalea metallivorans</name>
    <dbReference type="NCBI Taxonomy" id="520762"/>
    <lineage>
        <taxon>Bacteria</taxon>
        <taxon>Bacillati</taxon>
        <taxon>Bacillota</taxon>
        <taxon>Clostridia</taxon>
        <taxon>Peptostreptococcales</taxon>
        <taxon>Thermotaleaceae</taxon>
        <taxon>Thermotalea</taxon>
    </lineage>
</organism>
<evidence type="ECO:0008006" key="3">
    <source>
        <dbReference type="Google" id="ProtNLM"/>
    </source>
</evidence>
<dbReference type="OrthoDB" id="1706248at2"/>
<dbReference type="SUPFAM" id="SSF47413">
    <property type="entry name" value="lambda repressor-like DNA-binding domains"/>
    <property type="match status" value="1"/>
</dbReference>